<evidence type="ECO:0000256" key="1">
    <source>
        <dbReference type="SAM" id="MobiDB-lite"/>
    </source>
</evidence>
<gene>
    <name evidence="2" type="ORF">K0M31_010755</name>
</gene>
<protein>
    <submittedName>
        <fullName evidence="2">Uncharacterized protein</fullName>
    </submittedName>
</protein>
<evidence type="ECO:0000313" key="3">
    <source>
        <dbReference type="Proteomes" id="UP001177670"/>
    </source>
</evidence>
<sequence length="140" mass="15726">MRRELRRGSISKHPLTRQPLGLHVPPSAVGSTNRKTLDTRAIPDIFSKLEHKFSGRALQNPSEFQPEGMQERIPLVKSVARKRNQKRLEGAEQRLEGTLSSALVRGSSIKVDGRPGAIVRRCTPEISIYNDVKDRRTGHL</sequence>
<dbReference type="Proteomes" id="UP001177670">
    <property type="component" value="Unassembled WGS sequence"/>
</dbReference>
<organism evidence="2 3">
    <name type="scientific">Melipona bicolor</name>
    <dbReference type="NCBI Taxonomy" id="60889"/>
    <lineage>
        <taxon>Eukaryota</taxon>
        <taxon>Metazoa</taxon>
        <taxon>Ecdysozoa</taxon>
        <taxon>Arthropoda</taxon>
        <taxon>Hexapoda</taxon>
        <taxon>Insecta</taxon>
        <taxon>Pterygota</taxon>
        <taxon>Neoptera</taxon>
        <taxon>Endopterygota</taxon>
        <taxon>Hymenoptera</taxon>
        <taxon>Apocrita</taxon>
        <taxon>Aculeata</taxon>
        <taxon>Apoidea</taxon>
        <taxon>Anthophila</taxon>
        <taxon>Apidae</taxon>
        <taxon>Melipona</taxon>
    </lineage>
</organism>
<proteinExistence type="predicted"/>
<accession>A0AA40FLA1</accession>
<reference evidence="2" key="1">
    <citation type="submission" date="2021-10" db="EMBL/GenBank/DDBJ databases">
        <title>Melipona bicolor Genome sequencing and assembly.</title>
        <authorList>
            <person name="Araujo N.S."/>
            <person name="Arias M.C."/>
        </authorList>
    </citation>
    <scope>NUCLEOTIDE SEQUENCE</scope>
    <source>
        <strain evidence="2">USP_2M_L1-L4_2017</strain>
        <tissue evidence="2">Whole body</tissue>
    </source>
</reference>
<evidence type="ECO:0000313" key="2">
    <source>
        <dbReference type="EMBL" id="KAK1120971.1"/>
    </source>
</evidence>
<dbReference type="EMBL" id="JAHYIQ010000028">
    <property type="protein sequence ID" value="KAK1120971.1"/>
    <property type="molecule type" value="Genomic_DNA"/>
</dbReference>
<dbReference type="AlphaFoldDB" id="A0AA40FLA1"/>
<name>A0AA40FLA1_9HYME</name>
<keyword evidence="3" id="KW-1185">Reference proteome</keyword>
<comment type="caution">
    <text evidence="2">The sequence shown here is derived from an EMBL/GenBank/DDBJ whole genome shotgun (WGS) entry which is preliminary data.</text>
</comment>
<feature type="region of interest" description="Disordered" evidence="1">
    <location>
        <begin position="1"/>
        <end position="36"/>
    </location>
</feature>